<comment type="similarity">
    <text evidence="2 8">Belongs to the bacterial ribosomal protein bS20 family.</text>
</comment>
<comment type="function">
    <text evidence="1 8">Binds directly to 16S ribosomal RNA.</text>
</comment>
<evidence type="ECO:0000313" key="11">
    <source>
        <dbReference type="Proteomes" id="UP000192738"/>
    </source>
</evidence>
<dbReference type="FunFam" id="1.20.58.110:FF:000001">
    <property type="entry name" value="30S ribosomal protein S20"/>
    <property type="match status" value="1"/>
</dbReference>
<dbReference type="GO" id="GO:0070181">
    <property type="term" value="F:small ribosomal subunit rRNA binding"/>
    <property type="evidence" value="ECO:0007669"/>
    <property type="project" value="TreeGrafter"/>
</dbReference>
<feature type="region of interest" description="Disordered" evidence="9">
    <location>
        <begin position="69"/>
        <end position="90"/>
    </location>
</feature>
<dbReference type="EMBL" id="FWXI01000014">
    <property type="protein sequence ID" value="SMC93610.1"/>
    <property type="molecule type" value="Genomic_DNA"/>
</dbReference>
<proteinExistence type="inferred from homology"/>
<dbReference type="Pfam" id="PF01649">
    <property type="entry name" value="Ribosomal_S20p"/>
    <property type="match status" value="1"/>
</dbReference>
<evidence type="ECO:0000256" key="6">
    <source>
        <dbReference type="ARBA" id="ARBA00023274"/>
    </source>
</evidence>
<accession>A0A1W2D7X4</accession>
<feature type="compositionally biased region" description="Basic residues" evidence="9">
    <location>
        <begin position="71"/>
        <end position="81"/>
    </location>
</feature>
<feature type="compositionally biased region" description="Basic and acidic residues" evidence="9">
    <location>
        <begin position="1"/>
        <end position="19"/>
    </location>
</feature>
<evidence type="ECO:0000256" key="1">
    <source>
        <dbReference type="ARBA" id="ARBA00003134"/>
    </source>
</evidence>
<dbReference type="OrthoDB" id="9808392at2"/>
<feature type="region of interest" description="Disordered" evidence="9">
    <location>
        <begin position="1"/>
        <end position="22"/>
    </location>
</feature>
<dbReference type="GO" id="GO:0003735">
    <property type="term" value="F:structural constituent of ribosome"/>
    <property type="evidence" value="ECO:0007669"/>
    <property type="project" value="InterPro"/>
</dbReference>
<dbReference type="Gene3D" id="1.20.58.110">
    <property type="entry name" value="Ribosomal protein S20"/>
    <property type="match status" value="1"/>
</dbReference>
<organism evidence="10 11">
    <name type="scientific">Sporomusa malonica</name>
    <dbReference type="NCBI Taxonomy" id="112901"/>
    <lineage>
        <taxon>Bacteria</taxon>
        <taxon>Bacillati</taxon>
        <taxon>Bacillota</taxon>
        <taxon>Negativicutes</taxon>
        <taxon>Selenomonadales</taxon>
        <taxon>Sporomusaceae</taxon>
        <taxon>Sporomusa</taxon>
    </lineage>
</organism>
<evidence type="ECO:0000256" key="8">
    <source>
        <dbReference type="HAMAP-Rule" id="MF_00500"/>
    </source>
</evidence>
<evidence type="ECO:0000256" key="9">
    <source>
        <dbReference type="SAM" id="MobiDB-lite"/>
    </source>
</evidence>
<keyword evidence="4 8" id="KW-0694">RNA-binding</keyword>
<gene>
    <name evidence="8" type="primary">rpsT</name>
    <name evidence="10" type="ORF">SAMN04488500_11430</name>
</gene>
<reference evidence="10 11" key="1">
    <citation type="submission" date="2017-04" db="EMBL/GenBank/DDBJ databases">
        <authorList>
            <person name="Afonso C.L."/>
            <person name="Miller P.J."/>
            <person name="Scott M.A."/>
            <person name="Spackman E."/>
            <person name="Goraichik I."/>
            <person name="Dimitrov K.M."/>
            <person name="Suarez D.L."/>
            <person name="Swayne D.E."/>
        </authorList>
    </citation>
    <scope>NUCLEOTIDE SEQUENCE [LARGE SCALE GENOMIC DNA]</scope>
    <source>
        <strain evidence="10 11">DSM 5090</strain>
    </source>
</reference>
<keyword evidence="5 8" id="KW-0689">Ribosomal protein</keyword>
<keyword evidence="3 8" id="KW-0699">rRNA-binding</keyword>
<dbReference type="InterPro" id="IPR036510">
    <property type="entry name" value="Ribosomal_bS20_sf"/>
</dbReference>
<dbReference type="InterPro" id="IPR002583">
    <property type="entry name" value="Ribosomal_bS20"/>
</dbReference>
<dbReference type="SUPFAM" id="SSF46992">
    <property type="entry name" value="Ribosomal protein S20"/>
    <property type="match status" value="1"/>
</dbReference>
<evidence type="ECO:0000256" key="7">
    <source>
        <dbReference type="ARBA" id="ARBA00035136"/>
    </source>
</evidence>
<sequence>MPNIKASERSVKTDAERRARNYSVRSTIKTSIRKVEEAAHAGKADEAKTLLTNAASVIDKAAAKGVIHKNAAARKKSRLARRANATQQAQ</sequence>
<evidence type="ECO:0000256" key="4">
    <source>
        <dbReference type="ARBA" id="ARBA00022884"/>
    </source>
</evidence>
<dbReference type="GO" id="GO:0005829">
    <property type="term" value="C:cytosol"/>
    <property type="evidence" value="ECO:0007669"/>
    <property type="project" value="TreeGrafter"/>
</dbReference>
<dbReference type="AlphaFoldDB" id="A0A1W2D7X4"/>
<dbReference type="PANTHER" id="PTHR33398:SF1">
    <property type="entry name" value="SMALL RIBOSOMAL SUBUNIT PROTEIN BS20C"/>
    <property type="match status" value="1"/>
</dbReference>
<evidence type="ECO:0000256" key="3">
    <source>
        <dbReference type="ARBA" id="ARBA00022730"/>
    </source>
</evidence>
<dbReference type="STRING" id="112901.SAMN04488500_11430"/>
<dbReference type="GO" id="GO:0006412">
    <property type="term" value="P:translation"/>
    <property type="evidence" value="ECO:0007669"/>
    <property type="project" value="UniProtKB-UniRule"/>
</dbReference>
<dbReference type="NCBIfam" id="TIGR00029">
    <property type="entry name" value="S20"/>
    <property type="match status" value="1"/>
</dbReference>
<protein>
    <recommendedName>
        <fullName evidence="7 8">Small ribosomal subunit protein bS20</fullName>
    </recommendedName>
</protein>
<keyword evidence="6 8" id="KW-0687">Ribonucleoprotein</keyword>
<dbReference type="Proteomes" id="UP000192738">
    <property type="component" value="Unassembled WGS sequence"/>
</dbReference>
<dbReference type="HAMAP" id="MF_00500">
    <property type="entry name" value="Ribosomal_bS20"/>
    <property type="match status" value="1"/>
</dbReference>
<evidence type="ECO:0000313" key="10">
    <source>
        <dbReference type="EMBL" id="SMC93610.1"/>
    </source>
</evidence>
<dbReference type="GO" id="GO:0015935">
    <property type="term" value="C:small ribosomal subunit"/>
    <property type="evidence" value="ECO:0007669"/>
    <property type="project" value="TreeGrafter"/>
</dbReference>
<dbReference type="PANTHER" id="PTHR33398">
    <property type="entry name" value="30S RIBOSOMAL PROTEIN S20"/>
    <property type="match status" value="1"/>
</dbReference>
<evidence type="ECO:0000256" key="2">
    <source>
        <dbReference type="ARBA" id="ARBA00007634"/>
    </source>
</evidence>
<keyword evidence="11" id="KW-1185">Reference proteome</keyword>
<name>A0A1W2D7X4_9FIRM</name>
<dbReference type="RefSeq" id="WP_084576862.1">
    <property type="nucleotide sequence ID" value="NZ_CP155572.1"/>
</dbReference>
<evidence type="ECO:0000256" key="5">
    <source>
        <dbReference type="ARBA" id="ARBA00022980"/>
    </source>
</evidence>